<sequence length="397" mass="41704">MDYSPLVERIAGEGAEAWAIHAEALAARARGEDIIVLSVGDPDLDTPQVVTDAAIAALRQGDTHYTDAQGTDALRRAIAAHCQARFGRPVAAENICVTAGAQNGLFFASMLVLRPGDEVLIPDPCYVTYEATVRAAGAIPVAVPPRADGSFRPDIAAIAARITPRTRAMLLTSPNNPTGVVTSRAEAEAIAELARAHDLWVVSDEVYAELTYAVPHVPIAALPGMADRTITVSSLSKSHAMTGWRCGWIVGPKAAIDHAANLSLCMLYGLPGFVQQAAVVALQQSDAIVAEARATYAARRDCLLAALAQAPGVSALTPEAGMFLMLDIRGTGLTAREFAWSLLRETGVSVLDATAFGPSAAGHVRLSFTLSQEVLAEAARRITAFCRSRVAVAEATS</sequence>
<dbReference type="GO" id="GO:0030170">
    <property type="term" value="F:pyridoxal phosphate binding"/>
    <property type="evidence" value="ECO:0007669"/>
    <property type="project" value="InterPro"/>
</dbReference>
<dbReference type="PANTHER" id="PTHR46383:SF1">
    <property type="entry name" value="ASPARTATE AMINOTRANSFERASE"/>
    <property type="match status" value="1"/>
</dbReference>
<evidence type="ECO:0000256" key="3">
    <source>
        <dbReference type="ARBA" id="ARBA00011738"/>
    </source>
</evidence>
<dbReference type="Gene3D" id="3.90.1150.10">
    <property type="entry name" value="Aspartate Aminotransferase, domain 1"/>
    <property type="match status" value="1"/>
</dbReference>
<comment type="similarity">
    <text evidence="2">Belongs to the class-I pyridoxal-phosphate-dependent aminotransferase family.</text>
</comment>
<keyword evidence="7" id="KW-0663">Pyridoxal phosphate</keyword>
<evidence type="ECO:0000256" key="2">
    <source>
        <dbReference type="ARBA" id="ARBA00007441"/>
    </source>
</evidence>
<evidence type="ECO:0000256" key="4">
    <source>
        <dbReference type="ARBA" id="ARBA00012753"/>
    </source>
</evidence>
<evidence type="ECO:0000313" key="11">
    <source>
        <dbReference type="Proteomes" id="UP000199180"/>
    </source>
</evidence>
<dbReference type="InterPro" id="IPR004839">
    <property type="entry name" value="Aminotransferase_I/II_large"/>
</dbReference>
<name>A0A1I0J9N1_9RHOB</name>
<dbReference type="STRING" id="364199.SAMN04489858_12316"/>
<reference evidence="10 11" key="1">
    <citation type="submission" date="2016-10" db="EMBL/GenBank/DDBJ databases">
        <authorList>
            <person name="de Groot N.N."/>
        </authorList>
    </citation>
    <scope>NUCLEOTIDE SEQUENCE [LARGE SCALE GENOMIC DNA]</scope>
    <source>
        <strain evidence="10 11">DSM 17862</strain>
    </source>
</reference>
<dbReference type="AlphaFoldDB" id="A0A1I0J9N1"/>
<gene>
    <name evidence="10" type="ORF">SAMN04489858_12316</name>
</gene>
<evidence type="ECO:0000256" key="6">
    <source>
        <dbReference type="ARBA" id="ARBA00022679"/>
    </source>
</evidence>
<evidence type="ECO:0000256" key="8">
    <source>
        <dbReference type="ARBA" id="ARBA00049185"/>
    </source>
</evidence>
<dbReference type="EC" id="2.6.1.1" evidence="4"/>
<dbReference type="InterPro" id="IPR015421">
    <property type="entry name" value="PyrdxlP-dep_Trfase_major"/>
</dbReference>
<dbReference type="InterPro" id="IPR015424">
    <property type="entry name" value="PyrdxlP-dep_Trfase"/>
</dbReference>
<dbReference type="Pfam" id="PF00155">
    <property type="entry name" value="Aminotran_1_2"/>
    <property type="match status" value="1"/>
</dbReference>
<comment type="catalytic activity">
    <reaction evidence="8">
        <text>L-aspartate + 2-oxoglutarate = oxaloacetate + L-glutamate</text>
        <dbReference type="Rhea" id="RHEA:21824"/>
        <dbReference type="ChEBI" id="CHEBI:16452"/>
        <dbReference type="ChEBI" id="CHEBI:16810"/>
        <dbReference type="ChEBI" id="CHEBI:29985"/>
        <dbReference type="ChEBI" id="CHEBI:29991"/>
        <dbReference type="EC" id="2.6.1.1"/>
    </reaction>
</comment>
<dbReference type="Proteomes" id="UP000199180">
    <property type="component" value="Unassembled WGS sequence"/>
</dbReference>
<keyword evidence="11" id="KW-1185">Reference proteome</keyword>
<dbReference type="InterPro" id="IPR015422">
    <property type="entry name" value="PyrdxlP-dep_Trfase_small"/>
</dbReference>
<evidence type="ECO:0000313" key="10">
    <source>
        <dbReference type="EMBL" id="SEU06690.1"/>
    </source>
</evidence>
<dbReference type="PANTHER" id="PTHR46383">
    <property type="entry name" value="ASPARTATE AMINOTRANSFERASE"/>
    <property type="match status" value="1"/>
</dbReference>
<organism evidence="10 11">
    <name type="scientific">Paracoccus homiensis</name>
    <dbReference type="NCBI Taxonomy" id="364199"/>
    <lineage>
        <taxon>Bacteria</taxon>
        <taxon>Pseudomonadati</taxon>
        <taxon>Pseudomonadota</taxon>
        <taxon>Alphaproteobacteria</taxon>
        <taxon>Rhodobacterales</taxon>
        <taxon>Paracoccaceae</taxon>
        <taxon>Paracoccus</taxon>
    </lineage>
</organism>
<proteinExistence type="inferred from homology"/>
<dbReference type="GO" id="GO:0006520">
    <property type="term" value="P:amino acid metabolic process"/>
    <property type="evidence" value="ECO:0007669"/>
    <property type="project" value="InterPro"/>
</dbReference>
<evidence type="ECO:0000256" key="1">
    <source>
        <dbReference type="ARBA" id="ARBA00001933"/>
    </source>
</evidence>
<dbReference type="OrthoDB" id="9766084at2"/>
<comment type="cofactor">
    <cofactor evidence="1">
        <name>pyridoxal 5'-phosphate</name>
        <dbReference type="ChEBI" id="CHEBI:597326"/>
    </cofactor>
</comment>
<accession>A0A1I0J9N1</accession>
<evidence type="ECO:0000259" key="9">
    <source>
        <dbReference type="Pfam" id="PF00155"/>
    </source>
</evidence>
<dbReference type="InterPro" id="IPR050596">
    <property type="entry name" value="AspAT/PAT-like"/>
</dbReference>
<dbReference type="SUPFAM" id="SSF53383">
    <property type="entry name" value="PLP-dependent transferases"/>
    <property type="match status" value="1"/>
</dbReference>
<dbReference type="Gene3D" id="3.40.640.10">
    <property type="entry name" value="Type I PLP-dependent aspartate aminotransferase-like (Major domain)"/>
    <property type="match status" value="1"/>
</dbReference>
<dbReference type="CDD" id="cd00609">
    <property type="entry name" value="AAT_like"/>
    <property type="match status" value="1"/>
</dbReference>
<feature type="domain" description="Aminotransferase class I/classII large" evidence="9">
    <location>
        <begin position="33"/>
        <end position="382"/>
    </location>
</feature>
<comment type="subunit">
    <text evidence="3">Homodimer.</text>
</comment>
<protein>
    <recommendedName>
        <fullName evidence="4">aspartate transaminase</fullName>
        <ecNumber evidence="4">2.6.1.1</ecNumber>
    </recommendedName>
</protein>
<evidence type="ECO:0000256" key="5">
    <source>
        <dbReference type="ARBA" id="ARBA00022576"/>
    </source>
</evidence>
<dbReference type="EMBL" id="FOHO01000023">
    <property type="protein sequence ID" value="SEU06690.1"/>
    <property type="molecule type" value="Genomic_DNA"/>
</dbReference>
<dbReference type="GO" id="GO:0004069">
    <property type="term" value="F:L-aspartate:2-oxoglutarate aminotransferase activity"/>
    <property type="evidence" value="ECO:0007669"/>
    <property type="project" value="UniProtKB-EC"/>
</dbReference>
<keyword evidence="5 10" id="KW-0032">Aminotransferase</keyword>
<keyword evidence="6 10" id="KW-0808">Transferase</keyword>
<evidence type="ECO:0000256" key="7">
    <source>
        <dbReference type="ARBA" id="ARBA00022898"/>
    </source>
</evidence>
<dbReference type="RefSeq" id="WP_090737971.1">
    <property type="nucleotide sequence ID" value="NZ_FOHO01000023.1"/>
</dbReference>
<dbReference type="FunFam" id="3.40.640.10:FF:000033">
    <property type="entry name" value="Aspartate aminotransferase"/>
    <property type="match status" value="1"/>
</dbReference>